<dbReference type="Pfam" id="PF10007">
    <property type="entry name" value="DUF2250"/>
    <property type="match status" value="1"/>
</dbReference>
<dbReference type="InterPro" id="IPR019254">
    <property type="entry name" value="DUF2250"/>
</dbReference>
<comment type="caution">
    <text evidence="1">The sequence shown here is derived from an EMBL/GenBank/DDBJ whole genome shotgun (WGS) entry which is preliminary data.</text>
</comment>
<accession>A0A8T4GC95</accession>
<gene>
    <name evidence="1" type="ORF">J2751_000259</name>
</gene>
<dbReference type="AlphaFoldDB" id="A0A8T4GC95"/>
<dbReference type="SUPFAM" id="SSF46785">
    <property type="entry name" value="Winged helix' DNA-binding domain"/>
    <property type="match status" value="1"/>
</dbReference>
<keyword evidence="2" id="KW-1185">Reference proteome</keyword>
<sequence>MPASDAVSASTDADLGTLTRSDERMLSYLADVGTDYPAFIAGNTGLYADHVDERLEQLASAGLVERVTGESVYRITDAGRDVLRTDCAVWSD</sequence>
<proteinExistence type="predicted"/>
<dbReference type="Proteomes" id="UP000823588">
    <property type="component" value="Unassembled WGS sequence"/>
</dbReference>
<dbReference type="RefSeq" id="WP_209482658.1">
    <property type="nucleotide sequence ID" value="NZ_JAGGKQ010000002.1"/>
</dbReference>
<name>A0A8T4GC95_9EURY</name>
<protein>
    <submittedName>
        <fullName evidence="1">Putative transcriptional regulator</fullName>
    </submittedName>
</protein>
<organism evidence="1 2">
    <name type="scientific">Halorubrum alkaliphilum</name>
    <dbReference type="NCBI Taxonomy" id="261290"/>
    <lineage>
        <taxon>Archaea</taxon>
        <taxon>Methanobacteriati</taxon>
        <taxon>Methanobacteriota</taxon>
        <taxon>Stenosarchaea group</taxon>
        <taxon>Halobacteria</taxon>
        <taxon>Halobacteriales</taxon>
        <taxon>Haloferacaceae</taxon>
        <taxon>Halorubrum</taxon>
    </lineage>
</organism>
<dbReference type="OrthoDB" id="285635at2157"/>
<evidence type="ECO:0000313" key="2">
    <source>
        <dbReference type="Proteomes" id="UP000823588"/>
    </source>
</evidence>
<evidence type="ECO:0000313" key="1">
    <source>
        <dbReference type="EMBL" id="MBP1921270.1"/>
    </source>
</evidence>
<reference evidence="1" key="1">
    <citation type="submission" date="2021-03" db="EMBL/GenBank/DDBJ databases">
        <title>Genomic Encyclopedia of Type Strains, Phase IV (KMG-IV): sequencing the most valuable type-strain genomes for metagenomic binning, comparative biology and taxonomic classification.</title>
        <authorList>
            <person name="Goeker M."/>
        </authorList>
    </citation>
    <scope>NUCLEOTIDE SEQUENCE</scope>
    <source>
        <strain evidence="1">DSM 23564</strain>
    </source>
</reference>
<dbReference type="Gene3D" id="1.10.10.10">
    <property type="entry name" value="Winged helix-like DNA-binding domain superfamily/Winged helix DNA-binding domain"/>
    <property type="match status" value="1"/>
</dbReference>
<dbReference type="InterPro" id="IPR036390">
    <property type="entry name" value="WH_DNA-bd_sf"/>
</dbReference>
<dbReference type="EMBL" id="JAGGKQ010000002">
    <property type="protein sequence ID" value="MBP1921270.1"/>
    <property type="molecule type" value="Genomic_DNA"/>
</dbReference>
<dbReference type="InterPro" id="IPR036388">
    <property type="entry name" value="WH-like_DNA-bd_sf"/>
</dbReference>